<feature type="region of interest" description="Disordered" evidence="1">
    <location>
        <begin position="280"/>
        <end position="338"/>
    </location>
</feature>
<feature type="compositionally biased region" description="Basic and acidic residues" evidence="1">
    <location>
        <begin position="300"/>
        <end position="310"/>
    </location>
</feature>
<name>A0A7S3DBX4_9EUKA</name>
<evidence type="ECO:0000256" key="1">
    <source>
        <dbReference type="SAM" id="MobiDB-lite"/>
    </source>
</evidence>
<protein>
    <submittedName>
        <fullName evidence="2">Uncharacterized protein</fullName>
    </submittedName>
</protein>
<feature type="compositionally biased region" description="Basic and acidic residues" evidence="1">
    <location>
        <begin position="649"/>
        <end position="662"/>
    </location>
</feature>
<feature type="region of interest" description="Disordered" evidence="1">
    <location>
        <begin position="145"/>
        <end position="268"/>
    </location>
</feature>
<reference evidence="2" key="1">
    <citation type="submission" date="2021-01" db="EMBL/GenBank/DDBJ databases">
        <authorList>
            <person name="Corre E."/>
            <person name="Pelletier E."/>
            <person name="Niang G."/>
            <person name="Scheremetjew M."/>
            <person name="Finn R."/>
            <person name="Kale V."/>
            <person name="Holt S."/>
            <person name="Cochrane G."/>
            <person name="Meng A."/>
            <person name="Brown T."/>
            <person name="Cohen L."/>
        </authorList>
    </citation>
    <scope>NUCLEOTIDE SEQUENCE</scope>
    <source>
        <strain evidence="2">NIES-2562</strain>
    </source>
</reference>
<accession>A0A7S3DBX4</accession>
<sequence length="1014" mass="107920">MVGSKSGDILLLDFSLERSNTLLLKSHTQKVTKILVCDGKNAYSTSMDGSIAWWFIPVGSAQWRGSQLSVLLPPGILDGGLILSPTGNFLDYDESPSSQPAGIAPSSKKTSLKEKVSKVEAKKPGSFASSFTSIVPQPTSIFDMQEKSSTGESSSGPFPFDPFFDGGAAPSFGTDTAFPIPKEEGSGGEKGKKETGFEWSFGDGNTSNFGASGWPPMGDSADKKSGDEAGPKSNEEARAVEGSFAATTHEKTDTHQSNSSKTEAEGIATPKVEPAVAEQPAIKPPPFTQGASSRAVVKKSGGEKKSEREQVPTFPSPSQDSQPPRAAMPPLEPPSAMEENDITPMFVKLLKQCISQRELTSTIQSFLPSQPRQVGEGGGMGEVEGADESEVEKLTAFIKGMVRDMSVVIRGFYVPTTDVQSKVGASLASLKAQIDRLCRVQENHKVQLAYLFGEKQGGEDVCLGANEETAGVEVNGTQEQTSTVGDSQRHISTLLSLLLGFSTGAEGEQREDIPSADGESLVISLAIKEVRSRLKDLPLPAVAQNSELFEMASEIMSGAGEPNSPLGSNEVGTPLPEKASLYSQGIEQAGGEKRKSEEEEREASEEGGSSGKSQGGEDVSHLDIIGTAPATGGADGGDTEEESDEEEKEEKKEEEKEEEKNSSNEGEEVMVSNDEVGTSLIDFSPSLVDTPVAADKDTMTVAEKEAVLVYLLEASKILQVDLLPYASKQLDSVLCLTGSKYAVAFFEEKSRYQLAVFTSADSVPKLMDLKGELTSSPFSSVDECSLCGLWQDHFSLVEKIAERLELWSELERQGQDLLDQPDSAVLFDHMGDHVAKMREVGLQSDVCDALCLRMEAFLDRRRTMISSKQSSFRVDPALTSQNVSYSNSAAAAAAHNLSKGYRSPASSDQAGLESASVLNSSRSAYNGGAAEARSIPSDCCMLCSGEGGKDQVVANIRFAPCDCRCVCSTCLCKQRPDIAIQIEVVGVAALTGEPAYQCPACSKSVMAAIKVASN</sequence>
<feature type="compositionally biased region" description="Low complexity" evidence="1">
    <location>
        <begin position="153"/>
        <end position="170"/>
    </location>
</feature>
<feature type="compositionally biased region" description="Low complexity" evidence="1">
    <location>
        <begin position="623"/>
        <end position="632"/>
    </location>
</feature>
<gene>
    <name evidence="2" type="ORF">PBIL07802_LOCUS15281</name>
</gene>
<organism evidence="2">
    <name type="scientific">Palpitomonas bilix</name>
    <dbReference type="NCBI Taxonomy" id="652834"/>
    <lineage>
        <taxon>Eukaryota</taxon>
        <taxon>Eukaryota incertae sedis</taxon>
    </lineage>
</organism>
<feature type="compositionally biased region" description="Basic and acidic residues" evidence="1">
    <location>
        <begin position="220"/>
        <end position="239"/>
    </location>
</feature>
<dbReference type="AlphaFoldDB" id="A0A7S3DBX4"/>
<dbReference type="EMBL" id="HBIB01023286">
    <property type="protein sequence ID" value="CAE0253049.1"/>
    <property type="molecule type" value="Transcribed_RNA"/>
</dbReference>
<evidence type="ECO:0000313" key="2">
    <source>
        <dbReference type="EMBL" id="CAE0253049.1"/>
    </source>
</evidence>
<feature type="region of interest" description="Disordered" evidence="1">
    <location>
        <begin position="586"/>
        <end position="669"/>
    </location>
</feature>
<feature type="compositionally biased region" description="Basic and acidic residues" evidence="1">
    <location>
        <begin position="181"/>
        <end position="196"/>
    </location>
</feature>
<proteinExistence type="predicted"/>
<feature type="compositionally biased region" description="Acidic residues" evidence="1">
    <location>
        <begin position="637"/>
        <end position="648"/>
    </location>
</feature>